<feature type="transmembrane region" description="Helical" evidence="1">
    <location>
        <begin position="148"/>
        <end position="166"/>
    </location>
</feature>
<proteinExistence type="predicted"/>
<keyword evidence="1" id="KW-0472">Membrane</keyword>
<keyword evidence="1" id="KW-0812">Transmembrane</keyword>
<feature type="transmembrane region" description="Helical" evidence="1">
    <location>
        <begin position="313"/>
        <end position="335"/>
    </location>
</feature>
<feature type="transmembrane region" description="Helical" evidence="1">
    <location>
        <begin position="12"/>
        <end position="29"/>
    </location>
</feature>
<dbReference type="Proteomes" id="UP000239590">
    <property type="component" value="Unassembled WGS sequence"/>
</dbReference>
<feature type="transmembrane region" description="Helical" evidence="1">
    <location>
        <begin position="186"/>
        <end position="210"/>
    </location>
</feature>
<feature type="transmembrane region" description="Helical" evidence="1">
    <location>
        <begin position="406"/>
        <end position="428"/>
    </location>
</feature>
<sequence>MRQAPPLVKITRWDLGILFLFVSLSALLFKLTSDYTYPEAIRWIRTRYAAVPAIHLLPLDLTEDRYNHFSLFFFGYGLVTLVAFLFCVKKLGFSFPSFIHTATTRFVSLRTVFLQHRFSTLFLLGILALAVFRWIYYLTQYAPYIDELYSYYNCSKPGFLLTLVYYQKGNNHVFYNLINALLDTSLINPLVLIRGVSLVYFLLTLALVYIYSLKKWGLLCSLFTTLTVLILPLSSQFAHHGRGYTLISLLALLSAFSVRAWLKSFQPFYLHLLILCTVLGAYTIPVYIYTFLGLLLFIAYTLLKNRLYQHLPAISWAGLAIGLGIFFLYLPIFLFNGWDVLFQANSFFEKLSVFEIITNVYQKTFLRRWHALLLWQQAAFVLILFAVMIVGYRYRSQASIRSFADNAWAILFLCGILGGMIVVALQGIIPGGRVWTYLGVWLSLALGNFLYQLLRANVPPKLLLIGMAIGLLLLSVYSFRVYQDAISNLYFPGSGNLSRTTQQLARQLVRTAPKRIFVSEYHMLHMILLEKDVQAADSLVLDMNQPLSVRYDYLILSPDQAVPSYPNYHKVTALSHRGTLVYEIYQPLH</sequence>
<comment type="caution">
    <text evidence="2">The sequence shown here is derived from an EMBL/GenBank/DDBJ whole genome shotgun (WGS) entry which is preliminary data.</text>
</comment>
<evidence type="ECO:0000313" key="3">
    <source>
        <dbReference type="Proteomes" id="UP000239590"/>
    </source>
</evidence>
<dbReference type="EMBL" id="PTRA01000001">
    <property type="protein sequence ID" value="PQA58706.1"/>
    <property type="molecule type" value="Genomic_DNA"/>
</dbReference>
<protein>
    <recommendedName>
        <fullName evidence="4">Glycosyltransferase RgtA/B/C/D-like domain-containing protein</fullName>
    </recommendedName>
</protein>
<evidence type="ECO:0008006" key="4">
    <source>
        <dbReference type="Google" id="ProtNLM"/>
    </source>
</evidence>
<feature type="transmembrane region" description="Helical" evidence="1">
    <location>
        <begin position="463"/>
        <end position="482"/>
    </location>
</feature>
<dbReference type="OrthoDB" id="1489163at2"/>
<feature type="transmembrane region" description="Helical" evidence="1">
    <location>
        <begin position="216"/>
        <end position="233"/>
    </location>
</feature>
<dbReference type="AlphaFoldDB" id="A0A2S7IM33"/>
<feature type="transmembrane region" description="Helical" evidence="1">
    <location>
        <begin position="118"/>
        <end position="136"/>
    </location>
</feature>
<accession>A0A2S7IM33</accession>
<gene>
    <name evidence="2" type="ORF">C5O19_03310</name>
</gene>
<evidence type="ECO:0000313" key="2">
    <source>
        <dbReference type="EMBL" id="PQA58706.1"/>
    </source>
</evidence>
<keyword evidence="1" id="KW-1133">Transmembrane helix</keyword>
<reference evidence="3" key="1">
    <citation type="submission" date="2018-02" db="EMBL/GenBank/DDBJ databases">
        <title>Genome sequencing of Solimonas sp. HR-BB.</title>
        <authorList>
            <person name="Lee Y."/>
            <person name="Jeon C.O."/>
        </authorList>
    </citation>
    <scope>NUCLEOTIDE SEQUENCE [LARGE SCALE GENOMIC DNA]</scope>
    <source>
        <strain evidence="3">HR-U</strain>
    </source>
</reference>
<evidence type="ECO:0000256" key="1">
    <source>
        <dbReference type="SAM" id="Phobius"/>
    </source>
</evidence>
<feature type="transmembrane region" description="Helical" evidence="1">
    <location>
        <begin position="69"/>
        <end position="88"/>
    </location>
</feature>
<feature type="transmembrane region" description="Helical" evidence="1">
    <location>
        <begin position="434"/>
        <end position="451"/>
    </location>
</feature>
<organism evidence="2 3">
    <name type="scientific">Siphonobacter curvatus</name>
    <dbReference type="NCBI Taxonomy" id="2094562"/>
    <lineage>
        <taxon>Bacteria</taxon>
        <taxon>Pseudomonadati</taxon>
        <taxon>Bacteroidota</taxon>
        <taxon>Cytophagia</taxon>
        <taxon>Cytophagales</taxon>
        <taxon>Cytophagaceae</taxon>
        <taxon>Siphonobacter</taxon>
    </lineage>
</organism>
<dbReference type="RefSeq" id="WP_104709896.1">
    <property type="nucleotide sequence ID" value="NZ_PTRA01000001.1"/>
</dbReference>
<feature type="transmembrane region" description="Helical" evidence="1">
    <location>
        <begin position="374"/>
        <end position="394"/>
    </location>
</feature>
<keyword evidence="3" id="KW-1185">Reference proteome</keyword>
<name>A0A2S7IM33_9BACT</name>
<feature type="transmembrane region" description="Helical" evidence="1">
    <location>
        <begin position="268"/>
        <end position="301"/>
    </location>
</feature>
<feature type="transmembrane region" description="Helical" evidence="1">
    <location>
        <begin position="245"/>
        <end position="262"/>
    </location>
</feature>